<proteinExistence type="predicted"/>
<protein>
    <submittedName>
        <fullName evidence="1">Uncharacterized protein</fullName>
    </submittedName>
</protein>
<reference evidence="1 2" key="1">
    <citation type="submission" date="2014-04" db="EMBL/GenBank/DDBJ databases">
        <authorList>
            <consortium name="DOE Joint Genome Institute"/>
            <person name="Kuo A."/>
            <person name="Tarkka M."/>
            <person name="Buscot F."/>
            <person name="Kohler A."/>
            <person name="Nagy L.G."/>
            <person name="Floudas D."/>
            <person name="Copeland A."/>
            <person name="Barry K.W."/>
            <person name="Cichocki N."/>
            <person name="Veneault-Fourrey C."/>
            <person name="LaButti K."/>
            <person name="Lindquist E.A."/>
            <person name="Lipzen A."/>
            <person name="Lundell T."/>
            <person name="Morin E."/>
            <person name="Murat C."/>
            <person name="Sun H."/>
            <person name="Tunlid A."/>
            <person name="Henrissat B."/>
            <person name="Grigoriev I.V."/>
            <person name="Hibbett D.S."/>
            <person name="Martin F."/>
            <person name="Nordberg H.P."/>
            <person name="Cantor M.N."/>
            <person name="Hua S.X."/>
        </authorList>
    </citation>
    <scope>NUCLEOTIDE SEQUENCE [LARGE SCALE GENOMIC DNA]</scope>
    <source>
        <strain evidence="1 2">F 1598</strain>
    </source>
</reference>
<dbReference type="InParanoid" id="A0A0C3CBG7"/>
<evidence type="ECO:0000313" key="1">
    <source>
        <dbReference type="EMBL" id="KIM87047.1"/>
    </source>
</evidence>
<dbReference type="AlphaFoldDB" id="A0A0C3CBG7"/>
<sequence length="160" mass="17806">MPMFRSKFGFGTPPVLPRLSSSAERLVEACGIQNIDGAVDREPAPLEQCRVLHAFGWKNIISGGKRWKGRSRKVCTEPQRTGTSQRPCLHFNWRLSALIVQFHAAGVSSDANIQSLVPATIGSINSCLYLFGSARYQGNRIIRVIVCYRRDFPRVKISGT</sequence>
<reference evidence="2" key="2">
    <citation type="submission" date="2015-01" db="EMBL/GenBank/DDBJ databases">
        <title>Evolutionary Origins and Diversification of the Mycorrhizal Mutualists.</title>
        <authorList>
            <consortium name="DOE Joint Genome Institute"/>
            <consortium name="Mycorrhizal Genomics Consortium"/>
            <person name="Kohler A."/>
            <person name="Kuo A."/>
            <person name="Nagy L.G."/>
            <person name="Floudas D."/>
            <person name="Copeland A."/>
            <person name="Barry K.W."/>
            <person name="Cichocki N."/>
            <person name="Veneault-Fourrey C."/>
            <person name="LaButti K."/>
            <person name="Lindquist E.A."/>
            <person name="Lipzen A."/>
            <person name="Lundell T."/>
            <person name="Morin E."/>
            <person name="Murat C."/>
            <person name="Riley R."/>
            <person name="Ohm R."/>
            <person name="Sun H."/>
            <person name="Tunlid A."/>
            <person name="Henrissat B."/>
            <person name="Grigoriev I.V."/>
            <person name="Hibbett D.S."/>
            <person name="Martin F."/>
        </authorList>
    </citation>
    <scope>NUCLEOTIDE SEQUENCE [LARGE SCALE GENOMIC DNA]</scope>
    <source>
        <strain evidence="2">F 1598</strain>
    </source>
</reference>
<gene>
    <name evidence="1" type="ORF">PILCRDRAFT_296612</name>
</gene>
<keyword evidence="2" id="KW-1185">Reference proteome</keyword>
<dbReference type="HOGENOM" id="CLU_1652829_0_0_1"/>
<evidence type="ECO:0000313" key="2">
    <source>
        <dbReference type="Proteomes" id="UP000054166"/>
    </source>
</evidence>
<dbReference type="Proteomes" id="UP000054166">
    <property type="component" value="Unassembled WGS sequence"/>
</dbReference>
<organism evidence="1 2">
    <name type="scientific">Piloderma croceum (strain F 1598)</name>
    <dbReference type="NCBI Taxonomy" id="765440"/>
    <lineage>
        <taxon>Eukaryota</taxon>
        <taxon>Fungi</taxon>
        <taxon>Dikarya</taxon>
        <taxon>Basidiomycota</taxon>
        <taxon>Agaricomycotina</taxon>
        <taxon>Agaricomycetes</taxon>
        <taxon>Agaricomycetidae</taxon>
        <taxon>Atheliales</taxon>
        <taxon>Atheliaceae</taxon>
        <taxon>Piloderma</taxon>
    </lineage>
</organism>
<accession>A0A0C3CBG7</accession>
<name>A0A0C3CBG7_PILCF</name>
<dbReference type="EMBL" id="KN832980">
    <property type="protein sequence ID" value="KIM87047.1"/>
    <property type="molecule type" value="Genomic_DNA"/>
</dbReference>